<reference evidence="6 7" key="1">
    <citation type="submission" date="2017-11" db="EMBL/GenBank/DDBJ databases">
        <title>Complete genome of a free-living desiccation-tolerant cyanobacterium and its photosynthetic adaptation to extreme terrestrial habitat.</title>
        <authorList>
            <person name="Shang J."/>
        </authorList>
    </citation>
    <scope>NUCLEOTIDE SEQUENCE [LARGE SCALE GENOMIC DNA]</scope>
    <source>
        <strain evidence="6 7">CCNUN1</strain>
    </source>
</reference>
<evidence type="ECO:0000313" key="6">
    <source>
        <dbReference type="EMBL" id="AUB42729.1"/>
    </source>
</evidence>
<proteinExistence type="predicted"/>
<keyword evidence="1 3" id="KW-0597">Phosphoprotein</keyword>
<dbReference type="OrthoDB" id="9809348at2"/>
<dbReference type="SUPFAM" id="SSF52172">
    <property type="entry name" value="CheY-like"/>
    <property type="match status" value="1"/>
</dbReference>
<dbReference type="Pfam" id="PF00072">
    <property type="entry name" value="Response_reg"/>
    <property type="match status" value="1"/>
</dbReference>
<dbReference type="PROSITE" id="PS50110">
    <property type="entry name" value="RESPONSE_REGULATORY"/>
    <property type="match status" value="1"/>
</dbReference>
<dbReference type="InterPro" id="IPR011006">
    <property type="entry name" value="CheY-like_superfamily"/>
</dbReference>
<gene>
    <name evidence="6" type="ORF">COO91_08875</name>
</gene>
<name>A0A2K8T4Z2_9NOSO</name>
<protein>
    <submittedName>
        <fullName evidence="6">CheY chemotaxis protein or a CheY-like REC</fullName>
    </submittedName>
</protein>
<dbReference type="KEGG" id="nfl:COO91_08875"/>
<dbReference type="GO" id="GO:0000160">
    <property type="term" value="P:phosphorelay signal transduction system"/>
    <property type="evidence" value="ECO:0007669"/>
    <property type="project" value="UniProtKB-KW"/>
</dbReference>
<evidence type="ECO:0000256" key="4">
    <source>
        <dbReference type="SAM" id="MobiDB-lite"/>
    </source>
</evidence>
<dbReference type="Proteomes" id="UP000232003">
    <property type="component" value="Chromosome"/>
</dbReference>
<dbReference type="PANTHER" id="PTHR45339">
    <property type="entry name" value="HYBRID SIGNAL TRANSDUCTION HISTIDINE KINASE J"/>
    <property type="match status" value="1"/>
</dbReference>
<dbReference type="InterPro" id="IPR001789">
    <property type="entry name" value="Sig_transdc_resp-reg_receiver"/>
</dbReference>
<dbReference type="PANTHER" id="PTHR45339:SF1">
    <property type="entry name" value="HYBRID SIGNAL TRANSDUCTION HISTIDINE KINASE J"/>
    <property type="match status" value="1"/>
</dbReference>
<evidence type="ECO:0000256" key="1">
    <source>
        <dbReference type="ARBA" id="ARBA00022553"/>
    </source>
</evidence>
<organism evidence="6 7">
    <name type="scientific">Nostoc flagelliforme CCNUN1</name>
    <dbReference type="NCBI Taxonomy" id="2038116"/>
    <lineage>
        <taxon>Bacteria</taxon>
        <taxon>Bacillati</taxon>
        <taxon>Cyanobacteriota</taxon>
        <taxon>Cyanophyceae</taxon>
        <taxon>Nostocales</taxon>
        <taxon>Nostocaceae</taxon>
        <taxon>Nostoc</taxon>
    </lineage>
</organism>
<dbReference type="AlphaFoldDB" id="A0A2K8T4Z2"/>
<dbReference type="Gene3D" id="3.40.50.2300">
    <property type="match status" value="1"/>
</dbReference>
<sequence length="164" mass="17741">MLLVKILTFVGFEVREAVDGSEAVANWESWQPHLIFMDMRMPVMDGYEATRIIKAKQIGYKAANTLRRLPKSEQMLSSGSQYLASGFPDSGESEVLVVPLFKSQLGAASLTPEATSVMENDANGAAKRSPTALAPPDDFSGAEQSCSNTNTIIIALIPILYEVA</sequence>
<keyword evidence="2" id="KW-0902">Two-component regulatory system</keyword>
<evidence type="ECO:0000256" key="3">
    <source>
        <dbReference type="PROSITE-ProRule" id="PRU00169"/>
    </source>
</evidence>
<feature type="domain" description="Response regulatory" evidence="5">
    <location>
        <begin position="1"/>
        <end position="113"/>
    </location>
</feature>
<keyword evidence="7" id="KW-1185">Reference proteome</keyword>
<evidence type="ECO:0000313" key="7">
    <source>
        <dbReference type="Proteomes" id="UP000232003"/>
    </source>
</evidence>
<feature type="region of interest" description="Disordered" evidence="4">
    <location>
        <begin position="123"/>
        <end position="142"/>
    </location>
</feature>
<accession>A0A2K8T4Z2</accession>
<evidence type="ECO:0000259" key="5">
    <source>
        <dbReference type="PROSITE" id="PS50110"/>
    </source>
</evidence>
<evidence type="ECO:0000256" key="2">
    <source>
        <dbReference type="ARBA" id="ARBA00023012"/>
    </source>
</evidence>
<dbReference type="EMBL" id="CP024785">
    <property type="protein sequence ID" value="AUB42729.1"/>
    <property type="molecule type" value="Genomic_DNA"/>
</dbReference>
<dbReference type="CDD" id="cd17546">
    <property type="entry name" value="REC_hyHK_CKI1_RcsC-like"/>
    <property type="match status" value="1"/>
</dbReference>
<feature type="modified residue" description="4-aspartylphosphate" evidence="3">
    <location>
        <position position="38"/>
    </location>
</feature>